<evidence type="ECO:0000256" key="1">
    <source>
        <dbReference type="ARBA" id="ARBA00004196"/>
    </source>
</evidence>
<dbReference type="EMBL" id="JBEXAC010000003">
    <property type="protein sequence ID" value="MET7001092.1"/>
    <property type="molecule type" value="Genomic_DNA"/>
</dbReference>
<reference evidence="7 8" key="1">
    <citation type="submission" date="2024-06" db="EMBL/GenBank/DDBJ databases">
        <title>Chitinophaga defluvii sp. nov., isolated from municipal sewage.</title>
        <authorList>
            <person name="Zhang L."/>
        </authorList>
    </citation>
    <scope>NUCLEOTIDE SEQUENCE [LARGE SCALE GENOMIC DNA]</scope>
    <source>
        <strain evidence="7 8">H8</strain>
    </source>
</reference>
<evidence type="ECO:0000259" key="6">
    <source>
        <dbReference type="PROSITE" id="PS51352"/>
    </source>
</evidence>
<feature type="signal peptide" evidence="5">
    <location>
        <begin position="1"/>
        <end position="21"/>
    </location>
</feature>
<dbReference type="InterPro" id="IPR013766">
    <property type="entry name" value="Thioredoxin_domain"/>
</dbReference>
<comment type="subcellular location">
    <subcellularLocation>
        <location evidence="1">Cell envelope</location>
    </subcellularLocation>
</comment>
<protein>
    <submittedName>
        <fullName evidence="7">TlpA disulfide reductase family protein</fullName>
    </submittedName>
</protein>
<sequence>MYIRNLVSAICLLLISAISVGQQITIDGKFTNSPDPVIVATMPINGNQFSGAKVDIPLDTLTGDFKLSYKISKPGFVTLTNNWQQVRLYVQPGKSYHLQANMQDFSTLQITGAEQEGQVLLQQLGLSEDTRTDAARLDSVKTVTARIHTADAIAQEKKAAMEKLKVAGKISTGFYNAVNDAIDLYRVNLLSTNFFFEFRQREETPAAVKEFMQTYLPEWKKLYANFNTNHNWLHAAGYSSLLGRYASFQNIADSGRLIFARGNYALNGINQFRKSLKGSMLEYAWAEYMVMGIGQQLFEPEWIDNFAAFRKAFPASALTSKLQPYITKVVAYQEAARKKDPAIQLLPGYESMQSLSEVFAALKGQVTYIDLWATWCVPCRAELQYSIKLHDTLKTLGVQTVYISIDVENADKKWREMIQQLPLKGINLRTSNELHKDVSKVIPKFTGIPRYLILDKAGNVVEWDAKRPSDNLDLIRQLKTYLN</sequence>
<comment type="caution">
    <text evidence="7">The sequence shown here is derived from an EMBL/GenBank/DDBJ whole genome shotgun (WGS) entry which is preliminary data.</text>
</comment>
<dbReference type="Gene3D" id="3.40.30.10">
    <property type="entry name" value="Glutaredoxin"/>
    <property type="match status" value="1"/>
</dbReference>
<dbReference type="PANTHER" id="PTHR42852:SF6">
    <property type="entry name" value="THIOL:DISULFIDE INTERCHANGE PROTEIN DSBE"/>
    <property type="match status" value="1"/>
</dbReference>
<dbReference type="InterPro" id="IPR013740">
    <property type="entry name" value="Redoxin"/>
</dbReference>
<accession>A0ABV2TEJ9</accession>
<evidence type="ECO:0000256" key="4">
    <source>
        <dbReference type="ARBA" id="ARBA00023284"/>
    </source>
</evidence>
<organism evidence="7 8">
    <name type="scientific">Chitinophaga defluvii</name>
    <dbReference type="NCBI Taxonomy" id="3163343"/>
    <lineage>
        <taxon>Bacteria</taxon>
        <taxon>Pseudomonadati</taxon>
        <taxon>Bacteroidota</taxon>
        <taxon>Chitinophagia</taxon>
        <taxon>Chitinophagales</taxon>
        <taxon>Chitinophagaceae</taxon>
        <taxon>Chitinophaga</taxon>
    </lineage>
</organism>
<evidence type="ECO:0000313" key="7">
    <source>
        <dbReference type="EMBL" id="MET7001092.1"/>
    </source>
</evidence>
<dbReference type="PANTHER" id="PTHR42852">
    <property type="entry name" value="THIOL:DISULFIDE INTERCHANGE PROTEIN DSBE"/>
    <property type="match status" value="1"/>
</dbReference>
<keyword evidence="2" id="KW-0201">Cytochrome c-type biogenesis</keyword>
<gene>
    <name evidence="7" type="ORF">ABR189_27165</name>
</gene>
<dbReference type="CDD" id="cd02966">
    <property type="entry name" value="TlpA_like_family"/>
    <property type="match status" value="1"/>
</dbReference>
<dbReference type="PROSITE" id="PS51352">
    <property type="entry name" value="THIOREDOXIN_2"/>
    <property type="match status" value="1"/>
</dbReference>
<keyword evidence="3" id="KW-1015">Disulfide bond</keyword>
<proteinExistence type="predicted"/>
<dbReference type="Proteomes" id="UP001549749">
    <property type="component" value="Unassembled WGS sequence"/>
</dbReference>
<evidence type="ECO:0000256" key="3">
    <source>
        <dbReference type="ARBA" id="ARBA00023157"/>
    </source>
</evidence>
<name>A0ABV2TEJ9_9BACT</name>
<keyword evidence="5" id="KW-0732">Signal</keyword>
<feature type="domain" description="Thioredoxin" evidence="6">
    <location>
        <begin position="334"/>
        <end position="483"/>
    </location>
</feature>
<dbReference type="SUPFAM" id="SSF52833">
    <property type="entry name" value="Thioredoxin-like"/>
    <property type="match status" value="1"/>
</dbReference>
<evidence type="ECO:0000256" key="5">
    <source>
        <dbReference type="SAM" id="SignalP"/>
    </source>
</evidence>
<dbReference type="InterPro" id="IPR050553">
    <property type="entry name" value="Thioredoxin_ResA/DsbE_sf"/>
</dbReference>
<dbReference type="Pfam" id="PF08534">
    <property type="entry name" value="Redoxin"/>
    <property type="match status" value="1"/>
</dbReference>
<evidence type="ECO:0000313" key="8">
    <source>
        <dbReference type="Proteomes" id="UP001549749"/>
    </source>
</evidence>
<dbReference type="RefSeq" id="WP_354663665.1">
    <property type="nucleotide sequence ID" value="NZ_JBEXAC010000003.1"/>
</dbReference>
<dbReference type="InterPro" id="IPR036249">
    <property type="entry name" value="Thioredoxin-like_sf"/>
</dbReference>
<evidence type="ECO:0000256" key="2">
    <source>
        <dbReference type="ARBA" id="ARBA00022748"/>
    </source>
</evidence>
<keyword evidence="4" id="KW-0676">Redox-active center</keyword>
<keyword evidence="8" id="KW-1185">Reference proteome</keyword>
<feature type="chain" id="PRO_5047183150" evidence="5">
    <location>
        <begin position="22"/>
        <end position="483"/>
    </location>
</feature>